<dbReference type="InterPro" id="IPR044537">
    <property type="entry name" value="Rip2-like"/>
</dbReference>
<keyword evidence="6 13" id="KW-0812">Transmembrane</keyword>
<dbReference type="GO" id="GO:0005886">
    <property type="term" value="C:plasma membrane"/>
    <property type="evidence" value="ECO:0007669"/>
    <property type="project" value="UniProtKB-SubCell"/>
</dbReference>
<dbReference type="GO" id="GO:0008237">
    <property type="term" value="F:metallopeptidase activity"/>
    <property type="evidence" value="ECO:0007669"/>
    <property type="project" value="UniProtKB-KW"/>
</dbReference>
<feature type="non-terminal residue" evidence="15">
    <location>
        <position position="157"/>
    </location>
</feature>
<keyword evidence="4" id="KW-1003">Cell membrane</keyword>
<dbReference type="Proteomes" id="UP000229371">
    <property type="component" value="Unassembled WGS sequence"/>
</dbReference>
<keyword evidence="10 13" id="KW-1133">Transmembrane helix</keyword>
<dbReference type="InterPro" id="IPR008915">
    <property type="entry name" value="Peptidase_M50"/>
</dbReference>
<dbReference type="Pfam" id="PF02163">
    <property type="entry name" value="Peptidase_M50"/>
    <property type="match status" value="1"/>
</dbReference>
<evidence type="ECO:0000256" key="3">
    <source>
        <dbReference type="ARBA" id="ARBA00007931"/>
    </source>
</evidence>
<name>A0A2M7RP35_9BACT</name>
<keyword evidence="9" id="KW-0862">Zinc</keyword>
<feature type="transmembrane region" description="Helical" evidence="13">
    <location>
        <begin position="132"/>
        <end position="151"/>
    </location>
</feature>
<comment type="similarity">
    <text evidence="3">Belongs to the peptidase M50B family.</text>
</comment>
<protein>
    <submittedName>
        <fullName evidence="15">Site-2 protease family protein</fullName>
    </submittedName>
</protein>
<dbReference type="GO" id="GO:0006508">
    <property type="term" value="P:proteolysis"/>
    <property type="evidence" value="ECO:0007669"/>
    <property type="project" value="UniProtKB-KW"/>
</dbReference>
<evidence type="ECO:0000256" key="11">
    <source>
        <dbReference type="ARBA" id="ARBA00023049"/>
    </source>
</evidence>
<evidence type="ECO:0000256" key="8">
    <source>
        <dbReference type="ARBA" id="ARBA00022801"/>
    </source>
</evidence>
<evidence type="ECO:0000256" key="7">
    <source>
        <dbReference type="ARBA" id="ARBA00022723"/>
    </source>
</evidence>
<evidence type="ECO:0000256" key="2">
    <source>
        <dbReference type="ARBA" id="ARBA00004651"/>
    </source>
</evidence>
<dbReference type="InterPro" id="IPR052348">
    <property type="entry name" value="Metallopeptidase_M50B"/>
</dbReference>
<keyword evidence="12 13" id="KW-0472">Membrane</keyword>
<gene>
    <name evidence="15" type="ORF">COY61_00375</name>
</gene>
<evidence type="ECO:0000256" key="1">
    <source>
        <dbReference type="ARBA" id="ARBA00001947"/>
    </source>
</evidence>
<accession>A0A2M7RP35</accession>
<comment type="caution">
    <text evidence="15">The sequence shown here is derived from an EMBL/GenBank/DDBJ whole genome shotgun (WGS) entry which is preliminary data.</text>
</comment>
<feature type="domain" description="Peptidase M50" evidence="14">
    <location>
        <begin position="125"/>
        <end position="156"/>
    </location>
</feature>
<keyword evidence="8" id="KW-0378">Hydrolase</keyword>
<dbReference type="CDD" id="cd06158">
    <property type="entry name" value="S2P-M50_like_1"/>
    <property type="match status" value="1"/>
</dbReference>
<comment type="cofactor">
    <cofactor evidence="1">
        <name>Zn(2+)</name>
        <dbReference type="ChEBI" id="CHEBI:29105"/>
    </cofactor>
</comment>
<keyword evidence="11" id="KW-0482">Metalloprotease</keyword>
<dbReference type="AlphaFoldDB" id="A0A2M7RP35"/>
<evidence type="ECO:0000259" key="14">
    <source>
        <dbReference type="Pfam" id="PF02163"/>
    </source>
</evidence>
<sequence length="157" mass="17848">MELFFLIIILILIFSIVLHEIAHGWMANYLGDPTTKEAGRLTLNPFKHLDPLGSVILPFILFLTRSNIMFGWAKPVPINPYLFRDKKYGEVKTAIAGPLANIFIAVFFGLLIRFLPLLSLNNSLFVENLIMVFYYIVWINLVLAIFNLIPIPPLDGS</sequence>
<dbReference type="PANTHER" id="PTHR35864:SF1">
    <property type="entry name" value="ZINC METALLOPROTEASE YWHC-RELATED"/>
    <property type="match status" value="1"/>
</dbReference>
<feature type="transmembrane region" description="Helical" evidence="13">
    <location>
        <begin position="94"/>
        <end position="112"/>
    </location>
</feature>
<comment type="subcellular location">
    <subcellularLocation>
        <location evidence="2">Cell membrane</location>
        <topology evidence="2">Multi-pass membrane protein</topology>
    </subcellularLocation>
</comment>
<evidence type="ECO:0000256" key="4">
    <source>
        <dbReference type="ARBA" id="ARBA00022475"/>
    </source>
</evidence>
<proteinExistence type="inferred from homology"/>
<evidence type="ECO:0000313" key="15">
    <source>
        <dbReference type="EMBL" id="PIZ01223.1"/>
    </source>
</evidence>
<feature type="transmembrane region" description="Helical" evidence="13">
    <location>
        <begin position="52"/>
        <end position="73"/>
    </location>
</feature>
<evidence type="ECO:0000313" key="16">
    <source>
        <dbReference type="Proteomes" id="UP000229371"/>
    </source>
</evidence>
<evidence type="ECO:0000256" key="10">
    <source>
        <dbReference type="ARBA" id="ARBA00022989"/>
    </source>
</evidence>
<evidence type="ECO:0000256" key="12">
    <source>
        <dbReference type="ARBA" id="ARBA00023136"/>
    </source>
</evidence>
<keyword evidence="5 15" id="KW-0645">Protease</keyword>
<organism evidence="15 16">
    <name type="scientific">bacterium (Candidatus Gribaldobacteria) CG_4_10_14_0_8_um_filter_33_9</name>
    <dbReference type="NCBI Taxonomy" id="2014266"/>
    <lineage>
        <taxon>Bacteria</taxon>
        <taxon>Candidatus Gribaldobacteria</taxon>
    </lineage>
</organism>
<evidence type="ECO:0000256" key="9">
    <source>
        <dbReference type="ARBA" id="ARBA00022833"/>
    </source>
</evidence>
<evidence type="ECO:0000256" key="5">
    <source>
        <dbReference type="ARBA" id="ARBA00022670"/>
    </source>
</evidence>
<dbReference type="GO" id="GO:0046872">
    <property type="term" value="F:metal ion binding"/>
    <property type="evidence" value="ECO:0007669"/>
    <property type="project" value="UniProtKB-KW"/>
</dbReference>
<reference evidence="16" key="1">
    <citation type="submission" date="2017-09" db="EMBL/GenBank/DDBJ databases">
        <title>Depth-based differentiation of microbial function through sediment-hosted aquifers and enrichment of novel symbionts in the deep terrestrial subsurface.</title>
        <authorList>
            <person name="Probst A.J."/>
            <person name="Ladd B."/>
            <person name="Jarett J.K."/>
            <person name="Geller-Mcgrath D.E."/>
            <person name="Sieber C.M.K."/>
            <person name="Emerson J.B."/>
            <person name="Anantharaman K."/>
            <person name="Thomas B.C."/>
            <person name="Malmstrom R."/>
            <person name="Stieglmeier M."/>
            <person name="Klingl A."/>
            <person name="Woyke T."/>
            <person name="Ryan C.M."/>
            <person name="Banfield J.F."/>
        </authorList>
    </citation>
    <scope>NUCLEOTIDE SEQUENCE [LARGE SCALE GENOMIC DNA]</scope>
</reference>
<evidence type="ECO:0000256" key="6">
    <source>
        <dbReference type="ARBA" id="ARBA00022692"/>
    </source>
</evidence>
<dbReference type="PANTHER" id="PTHR35864">
    <property type="entry name" value="ZINC METALLOPROTEASE MJ0611-RELATED"/>
    <property type="match status" value="1"/>
</dbReference>
<evidence type="ECO:0000256" key="13">
    <source>
        <dbReference type="SAM" id="Phobius"/>
    </source>
</evidence>
<dbReference type="EMBL" id="PFMI01000008">
    <property type="protein sequence ID" value="PIZ01223.1"/>
    <property type="molecule type" value="Genomic_DNA"/>
</dbReference>
<keyword evidence="7" id="KW-0479">Metal-binding</keyword>